<organism evidence="4 5">
    <name type="scientific">Rhodococcus globerulus</name>
    <dbReference type="NCBI Taxonomy" id="33008"/>
    <lineage>
        <taxon>Bacteria</taxon>
        <taxon>Bacillati</taxon>
        <taxon>Actinomycetota</taxon>
        <taxon>Actinomycetes</taxon>
        <taxon>Mycobacteriales</taxon>
        <taxon>Nocardiaceae</taxon>
        <taxon>Rhodococcus</taxon>
    </lineage>
</organism>
<comment type="caution">
    <text evidence="4">The sequence shown here is derived from an EMBL/GenBank/DDBJ whole genome shotgun (WGS) entry which is preliminary data.</text>
</comment>
<dbReference type="PROSITE" id="PS50977">
    <property type="entry name" value="HTH_TETR_2"/>
    <property type="match status" value="1"/>
</dbReference>
<keyword evidence="5" id="KW-1185">Reference proteome</keyword>
<dbReference type="Proteomes" id="UP001185927">
    <property type="component" value="Unassembled WGS sequence"/>
</dbReference>
<feature type="DNA-binding region" description="H-T-H motif" evidence="2">
    <location>
        <begin position="38"/>
        <end position="57"/>
    </location>
</feature>
<proteinExistence type="predicted"/>
<name>A0ABU4BP24_RHOGO</name>
<sequence length="212" mass="23983">MARRRSGGVLSEDADEARAQILKAAEATFQRYSIAKTTMDDIAKEAGVSRPTIYRYFRDRDTLIAAMVETRSRRLFDKARAYLRERATFAEQIVDGLIFLVDRGRKDDLIRLIVSPEHMNMATALLGSSGLATRLTLEMWEPLIDEARERGEIRDGLTDEQICEWITLVELILVGRMDFGSSDDPEHRRMLTTFLLPGIVTDTSAADARLVT</sequence>
<dbReference type="PANTHER" id="PTHR30055">
    <property type="entry name" value="HTH-TYPE TRANSCRIPTIONAL REGULATOR RUTR"/>
    <property type="match status" value="1"/>
</dbReference>
<protein>
    <submittedName>
        <fullName evidence="4">Helix-turn-helix domain-containing protein</fullName>
    </submittedName>
</protein>
<gene>
    <name evidence="4" type="ORF">R3Q16_04975</name>
</gene>
<accession>A0ABU4BP24</accession>
<evidence type="ECO:0000313" key="4">
    <source>
        <dbReference type="EMBL" id="MDV6265945.1"/>
    </source>
</evidence>
<feature type="domain" description="HTH tetR-type" evidence="3">
    <location>
        <begin position="15"/>
        <end position="75"/>
    </location>
</feature>
<dbReference type="InterPro" id="IPR050109">
    <property type="entry name" value="HTH-type_TetR-like_transc_reg"/>
</dbReference>
<dbReference type="InterPro" id="IPR001647">
    <property type="entry name" value="HTH_TetR"/>
</dbReference>
<evidence type="ECO:0000259" key="3">
    <source>
        <dbReference type="PROSITE" id="PS50977"/>
    </source>
</evidence>
<dbReference type="Pfam" id="PF00440">
    <property type="entry name" value="TetR_N"/>
    <property type="match status" value="1"/>
</dbReference>
<evidence type="ECO:0000256" key="2">
    <source>
        <dbReference type="PROSITE-ProRule" id="PRU00335"/>
    </source>
</evidence>
<dbReference type="EMBL" id="JAWLKB010000002">
    <property type="protein sequence ID" value="MDV6265945.1"/>
    <property type="molecule type" value="Genomic_DNA"/>
</dbReference>
<keyword evidence="1 2" id="KW-0238">DNA-binding</keyword>
<dbReference type="PANTHER" id="PTHR30055:SF226">
    <property type="entry name" value="HTH-TYPE TRANSCRIPTIONAL REGULATOR PKSA"/>
    <property type="match status" value="1"/>
</dbReference>
<dbReference type="InterPro" id="IPR009057">
    <property type="entry name" value="Homeodomain-like_sf"/>
</dbReference>
<evidence type="ECO:0000256" key="1">
    <source>
        <dbReference type="ARBA" id="ARBA00023125"/>
    </source>
</evidence>
<dbReference type="PRINTS" id="PR00455">
    <property type="entry name" value="HTHTETR"/>
</dbReference>
<dbReference type="Gene3D" id="1.10.357.10">
    <property type="entry name" value="Tetracycline Repressor, domain 2"/>
    <property type="match status" value="1"/>
</dbReference>
<dbReference type="SUPFAM" id="SSF46689">
    <property type="entry name" value="Homeodomain-like"/>
    <property type="match status" value="1"/>
</dbReference>
<reference evidence="4 5" key="1">
    <citation type="submission" date="2023-10" db="EMBL/GenBank/DDBJ databases">
        <title>Development of a sustainable strategy for remediation of hydrocarbon-contaminated territories based on the waste exchange concept.</title>
        <authorList>
            <person name="Krivoruchko A."/>
        </authorList>
    </citation>
    <scope>NUCLEOTIDE SEQUENCE [LARGE SCALE GENOMIC DNA]</scope>
    <source>
        <strain evidence="4 5">IEGM 1203</strain>
    </source>
</reference>
<dbReference type="RefSeq" id="WP_172935748.1">
    <property type="nucleotide sequence ID" value="NZ_JAWLKB010000002.1"/>
</dbReference>
<evidence type="ECO:0000313" key="5">
    <source>
        <dbReference type="Proteomes" id="UP001185927"/>
    </source>
</evidence>